<dbReference type="RefSeq" id="XP_006825162.1">
    <property type="nucleotide sequence ID" value="XM_006825099.1"/>
</dbReference>
<feature type="region of interest" description="Disordered" evidence="3">
    <location>
        <begin position="981"/>
        <end position="1008"/>
    </location>
</feature>
<proteinExistence type="predicted"/>
<feature type="compositionally biased region" description="Basic and acidic residues" evidence="3">
    <location>
        <begin position="1450"/>
        <end position="1459"/>
    </location>
</feature>
<feature type="domain" description="Protein kinase" evidence="4">
    <location>
        <begin position="1023"/>
        <end position="1283"/>
    </location>
</feature>
<feature type="region of interest" description="Disordered" evidence="3">
    <location>
        <begin position="1481"/>
        <end position="1517"/>
    </location>
</feature>
<dbReference type="PANTHER" id="PTHR24418">
    <property type="entry name" value="TYROSINE-PROTEIN KINASE"/>
    <property type="match status" value="1"/>
</dbReference>
<feature type="compositionally biased region" description="Basic and acidic residues" evidence="3">
    <location>
        <begin position="985"/>
        <end position="1008"/>
    </location>
</feature>
<evidence type="ECO:0000313" key="5">
    <source>
        <dbReference type="Proteomes" id="UP000694865"/>
    </source>
</evidence>
<reference evidence="6" key="1">
    <citation type="submission" date="2025-08" db="UniProtKB">
        <authorList>
            <consortium name="RefSeq"/>
        </authorList>
    </citation>
    <scope>IDENTIFICATION</scope>
    <source>
        <tissue evidence="6">Testes</tissue>
    </source>
</reference>
<evidence type="ECO:0000259" key="4">
    <source>
        <dbReference type="PROSITE" id="PS50011"/>
    </source>
</evidence>
<protein>
    <submittedName>
        <fullName evidence="6">Uncharacterized protein LOC102806943</fullName>
    </submittedName>
</protein>
<keyword evidence="5" id="KW-1185">Reference proteome</keyword>
<sequence>MSWCESELPDDDVESVMSVTSSVLSGIGRDATRRVFVLSANETNSSLIQDRIISPLKKAGIPCLYDRNSFPLGFTLEKIHTSCITRHPVTILPITKRFNEEFSDNYIEKVFPIDYHIRHLVVCILLESGCKIPTRFESLTQLDFSGAQSDKDANKQEHRMVKAVKRKLERTKRKDKKDPNEDLCSRSETLSLMSDNTLVENQVDTGLRIEQEGSESSVEFVAINDLNNPRQQSTGVHVRYDKIQESDHKLEQRDFGIKYEEGISAFHAFYTDMHGWKNDIEEYIMQKVIPNAPVEKLAELLCFQNTRLEIAVLEAIRNRIITHLVPNIFSKKLIHSTNSSLISVESTLRLSFREIEDYNVTCEKILTYQLILSALVNARLLGVLSKELLPGDSLTPIITLLNLKQHAISPHAAVWTTQARITLECNVYYITNALQRIKEDVGSWKKVKTSITKSTLTSMRKVTSTSTYLDKLSYNLERMNESSGGKRTAEKILQTDKFAVLAATDFLACKIMNQDKLDDNLNYLRLLGYLMYGMNLHRTSRESTLVFQLSILVKLLESSKDEAFCVNIIEGAKDTQDMKCIGIHQVLEHLKSTPNDQVRQFHSSMFGQLIYHPLRCVNKLAQKRTVLKRSIGDEAIKPKDNPFSVSFQQLQEINQRLILRECGDISLTSKDSVAPSEQDISANTRWAWNGHLFGSMVTVSVPSTLEEILGNDEDMKYQSYEEMPSVMFLSEMSLLHKLQKHDNIIDLYGFCRHPLPIFTITEHLENNLLEYLTERTTRDKFMSLYELVHDICIPVISAVQYCHTNEIVLRDVIAKNFRIEIGQNKSIRVKYCDLKLAKELQKNDGKYGSVNPYFTILGDKSEMVDDTNCYLGTENDNIAKRWSAPESFVEPYVFSKKSDAWMLSCTLYEILTHGCQPYTELYGTTSDDIMLQVMRGLRLKQPACIPTTIFDILLHGQVVIPAKRLSVDTLYDKVVAHSTNLPQPDPRDIKKIHFPPQRDRSQGMEPERNHFPCRLEDITATDVQMKRAETAGAFGYVTLEEKLDTRLFPHGRSRLEINKLRSLSHQNIGRVLSCVLQEDVTIQVSEYYDTKTTLLNVALHKQCTDKLIDYLMQVASGMAYLHENYLIHCDLRAAHIYISQNDQAKVGRLGRACLLEVGLYDLCVQDSVKIRQMLKDQIRWSPIEVVCGNIFSQASDIFMFAQLCWEVFNACDANKSFGPNMLVPFPHSADSEIQSLLTQRKHQLQPPSCPEWIYKLMKMCWLDERSRRPSFELIGQCLQNRCLDPIDTHEDNDSEATVYGALQREDEYIFGYFTEGTTKHQEDNDYTYYTDTPFVRSNTYAVQDRGEYTEENVYESCDVYDHAQTEPKKNIISAPLPLPPLPTSQAITENIYDLPTPGDEYIYEEPYNIPRMPPILSDFHSTNQKAPPPIVPPLPVLKSQISKPQPPQSGEERGDKCMPDELPADVYYSLDDIEYITYDPCDIPPIPRGSPVQHPTTQEGIATQFKTKPLVQPKDET</sequence>
<evidence type="ECO:0000313" key="6">
    <source>
        <dbReference type="RefSeq" id="XP_006825162.1"/>
    </source>
</evidence>
<feature type="region of interest" description="Disordered" evidence="3">
    <location>
        <begin position="1436"/>
        <end position="1461"/>
    </location>
</feature>
<dbReference type="Proteomes" id="UP000694865">
    <property type="component" value="Unplaced"/>
</dbReference>
<gene>
    <name evidence="6" type="primary">LOC102806943</name>
</gene>
<keyword evidence="2" id="KW-0067">ATP-binding</keyword>
<name>A0ABM0MYS1_SACKO</name>
<dbReference type="InterPro" id="IPR000719">
    <property type="entry name" value="Prot_kinase_dom"/>
</dbReference>
<dbReference type="PROSITE" id="PS50011">
    <property type="entry name" value="PROTEIN_KINASE_DOM"/>
    <property type="match status" value="2"/>
</dbReference>
<dbReference type="SUPFAM" id="SSF56112">
    <property type="entry name" value="Protein kinase-like (PK-like)"/>
    <property type="match status" value="2"/>
</dbReference>
<evidence type="ECO:0000256" key="2">
    <source>
        <dbReference type="ARBA" id="ARBA00022840"/>
    </source>
</evidence>
<accession>A0ABM0MYS1</accession>
<feature type="domain" description="Protein kinase" evidence="4">
    <location>
        <begin position="687"/>
        <end position="980"/>
    </location>
</feature>
<organism evidence="5 6">
    <name type="scientific">Saccoglossus kowalevskii</name>
    <name type="common">Acorn worm</name>
    <dbReference type="NCBI Taxonomy" id="10224"/>
    <lineage>
        <taxon>Eukaryota</taxon>
        <taxon>Metazoa</taxon>
        <taxon>Hemichordata</taxon>
        <taxon>Enteropneusta</taxon>
        <taxon>Harrimaniidae</taxon>
        <taxon>Saccoglossus</taxon>
    </lineage>
</organism>
<dbReference type="InterPro" id="IPR050198">
    <property type="entry name" value="Non-receptor_tyrosine_kinases"/>
</dbReference>
<dbReference type="Pfam" id="PF00069">
    <property type="entry name" value="Pkinase"/>
    <property type="match status" value="1"/>
</dbReference>
<feature type="compositionally biased region" description="Polar residues" evidence="3">
    <location>
        <begin position="1493"/>
        <end position="1506"/>
    </location>
</feature>
<dbReference type="InterPro" id="IPR001245">
    <property type="entry name" value="Ser-Thr/Tyr_kinase_cat_dom"/>
</dbReference>
<dbReference type="Gene3D" id="3.30.200.20">
    <property type="entry name" value="Phosphorylase Kinase, domain 1"/>
    <property type="match status" value="1"/>
</dbReference>
<evidence type="ECO:0000256" key="1">
    <source>
        <dbReference type="ARBA" id="ARBA00022741"/>
    </source>
</evidence>
<dbReference type="Pfam" id="PF07714">
    <property type="entry name" value="PK_Tyr_Ser-Thr"/>
    <property type="match status" value="1"/>
</dbReference>
<evidence type="ECO:0000256" key="3">
    <source>
        <dbReference type="SAM" id="MobiDB-lite"/>
    </source>
</evidence>
<dbReference type="InterPro" id="IPR011009">
    <property type="entry name" value="Kinase-like_dom_sf"/>
</dbReference>
<dbReference type="Gene3D" id="1.10.510.10">
    <property type="entry name" value="Transferase(Phosphotransferase) domain 1"/>
    <property type="match status" value="2"/>
</dbReference>
<keyword evidence="1" id="KW-0547">Nucleotide-binding</keyword>
<dbReference type="GeneID" id="102806943"/>